<feature type="compositionally biased region" description="Low complexity" evidence="1">
    <location>
        <begin position="269"/>
        <end position="281"/>
    </location>
</feature>
<accession>A0AAW0EMV4</accession>
<feature type="region of interest" description="Disordered" evidence="1">
    <location>
        <begin position="1397"/>
        <end position="1425"/>
    </location>
</feature>
<comment type="caution">
    <text evidence="2">The sequence shown here is derived from an EMBL/GenBank/DDBJ whole genome shotgun (WGS) entry which is preliminary data.</text>
</comment>
<evidence type="ECO:0000256" key="1">
    <source>
        <dbReference type="SAM" id="MobiDB-lite"/>
    </source>
</evidence>
<keyword evidence="3" id="KW-1185">Reference proteome</keyword>
<name>A0AAW0EMV4_9TRYP</name>
<gene>
    <name evidence="2" type="ORF">NESM_000338800</name>
</gene>
<feature type="region of interest" description="Disordered" evidence="1">
    <location>
        <begin position="512"/>
        <end position="531"/>
    </location>
</feature>
<reference evidence="2 3" key="1">
    <citation type="journal article" date="2021" name="MBio">
        <title>A New Model Trypanosomatid, Novymonas esmeraldas: Genomic Perception of Its 'Candidatus Pandoraea novymonadis' Endosymbiont.</title>
        <authorList>
            <person name="Zakharova A."/>
            <person name="Saura A."/>
            <person name="Butenko A."/>
            <person name="Podesvova L."/>
            <person name="Warmusova S."/>
            <person name="Kostygov A.Y."/>
            <person name="Nenarokova A."/>
            <person name="Lukes J."/>
            <person name="Opperdoes F.R."/>
            <person name="Yurchenko V."/>
        </authorList>
    </citation>
    <scope>NUCLEOTIDE SEQUENCE [LARGE SCALE GENOMIC DNA]</scope>
    <source>
        <strain evidence="2 3">E262AT.01</strain>
    </source>
</reference>
<feature type="region of interest" description="Disordered" evidence="1">
    <location>
        <begin position="340"/>
        <end position="381"/>
    </location>
</feature>
<feature type="compositionally biased region" description="Basic and acidic residues" evidence="1">
    <location>
        <begin position="285"/>
        <end position="296"/>
    </location>
</feature>
<dbReference type="EMBL" id="JAECZO010000033">
    <property type="protein sequence ID" value="KAK7194240.1"/>
    <property type="molecule type" value="Genomic_DNA"/>
</dbReference>
<feature type="region of interest" description="Disordered" evidence="1">
    <location>
        <begin position="261"/>
        <end position="326"/>
    </location>
</feature>
<organism evidence="2 3">
    <name type="scientific">Novymonas esmeraldas</name>
    <dbReference type="NCBI Taxonomy" id="1808958"/>
    <lineage>
        <taxon>Eukaryota</taxon>
        <taxon>Discoba</taxon>
        <taxon>Euglenozoa</taxon>
        <taxon>Kinetoplastea</taxon>
        <taxon>Metakinetoplastina</taxon>
        <taxon>Trypanosomatida</taxon>
        <taxon>Trypanosomatidae</taxon>
        <taxon>Novymonas</taxon>
    </lineage>
</organism>
<proteinExistence type="predicted"/>
<feature type="region of interest" description="Disordered" evidence="1">
    <location>
        <begin position="1511"/>
        <end position="1567"/>
    </location>
</feature>
<dbReference type="Proteomes" id="UP001430356">
    <property type="component" value="Unassembled WGS sequence"/>
</dbReference>
<sequence>MPLPSAASFTQVKWLAFFAALTAKLTHHNALVVMEGAELLKRVLLSRVSIAAIVQQGDLLVRLLDTWRGCVLSERARGVASSVDDARAPPHTSAAVALNDELAFVLAESISQCIDLMVSLHADGDPYYCLLVLARAGPMLEVLVDVLQAAPPQLFGITASLLQQLLALPLGRDVVVAEAHDGDVGEAAWRGLDATVLASLQASVPLQRHISVLAEAVQEHGALLQHTTDTLAKLLGDQHGPRRLAAVALFNQASRRLRKHELRRGRVKAAAAAAASTTSAAHSQGDLRESDTRAATDDSDLNVTITGAAPAGRRLSSSPSPDAVTPCALDDLEVGLRSQALQQSGGAPVTHTAAQPPPSAAARSPSPNAVPPSGAPASPCRHDISAAVDAEPPRIACVVPLSMAEETLRHLAACRSHDSFFDAFDWLWCVTVADAAAVGAALTQEVLRRSLGRYLAAAPRTRRDRLLFTFLLLWIGHMHSVSALREEAHRCVLDIAAATLLPMLRAELADDSEHVHPWQQRPTPHGAEPGDVSLNISAITPPTQADVTAAANVALPSASASTAGLPGSDAGAASMVAGRRDHRSSSALLDAHHHHHCASGGGGGIASVSGSALLPYATARKAQEAAVLLRPSIAVILLSFLLNIRAGATGDAHHSWVTQGGVLAVAQMAVRRAQGCRSALLDTPTNVDGALSDEVYLDYALRCVRTDASTVAVLGCRLVAAVLGDELRRDAPAPSPAAAAAGAAAAGAAAGAASPHRGDDGAAVRAEVALAAESLLPLLADIAVLNPDVAAAQESGAASPVHHVPLNLRCTRYTSLGECALTALDACLQYHARTGHLRSRGDVPMGVAGFAVEDLVRVLPSLTRVAHCSVHPPVRAVPYRLLLCVSRRAEEVLLVLRHTPSLASAAVARVLDYGPRAAQWEAAAAAEWLTVLVDVVADAERTTTATTTAATTAARVGEFFHFDYSPMSLQLLTTVASSRRSTNTGSAYAVNALLQLAVHLQCYLQERYRRVRRSSSSPSPPPAVAPPTLPLCPAGATSVAQWAVLLRGIAADNRRLARISAAAKRASAEAAREMGGDGGVARDAWSRAVTAAEQIALQYTFTGTVFHALDTLLRGVDGAALHVDSTIPALVCDAVAAALTVPTPSDVVELLSRRFHTARTAPTVAGAGEATDTPSPLWAAPAALLRGFQAAVQWASRVGASWLSGAYGRGAARAVGSTATAPVLGGLPALRNSAAFVEDVCGGALATMQAPSPGVSSRTRCLAAVLLSALVDVCPAELTCVLEARGPALFAAAAALQRFPCVSGLQCRLLRRVRSAAVYAATSAVGWVDRTTASLQRAIAGVAGQHAGLPRSSSKESSRRPAAAAAAAARDVQHCHVLISLLASLVSTVRAADAEDAAHAPAASPGAEDQHQAAGNAHLPQTQPPLLDGAQRQALCSALCDAIRVEPLLHTVVLAVRSMTDADEGRRCLLTDIASAGDPLGRSLFGRVVALTLRVPNRWSTVEAAAAASGLSGRACSPTSTPQDRHRRLRSASAHRQPHGTEQTAAAAVPSSSSPAQPRSPSRGGEAPLHADHGAVCAVGCDILAALCGRRSWETATAAAASSCSSTSSSAFLSAFLKHRGMEYLSRAVVEVDRTLRRRGRAQAMPLHWLRLIAALSSHVSVARSVVQESDLFDILLELAGAPLPPQPSPSSLTSSAATAATLALLALRNVCFADGLKAVLCQDARLLLTLKAAGMGLAGVWQLVGQHRLKPPPPPPQQQQQLTNAKRLSAAAGTARHEFALRDDVIDMANKTEVDWATQVCTHARGAGRVEEAAPASPHNSGGGAVAGRGAASHTLGDITNRDADRAAAGVGDGSLLGADGAVSDGGRCVAGEAERAALAAVVPAADTEAPRRRYLAATALVSLWFDNQRGRSAIAGVLATVPCWSLAEVRAVAEAAALPPT</sequence>
<feature type="compositionally biased region" description="Low complexity" evidence="1">
    <location>
        <begin position="1545"/>
        <end position="1562"/>
    </location>
</feature>
<evidence type="ECO:0000313" key="3">
    <source>
        <dbReference type="Proteomes" id="UP001430356"/>
    </source>
</evidence>
<feature type="region of interest" description="Disordered" evidence="1">
    <location>
        <begin position="1748"/>
        <end position="1770"/>
    </location>
</feature>
<feature type="region of interest" description="Disordered" evidence="1">
    <location>
        <begin position="1811"/>
        <end position="1830"/>
    </location>
</feature>
<evidence type="ECO:0000313" key="2">
    <source>
        <dbReference type="EMBL" id="KAK7194240.1"/>
    </source>
</evidence>
<protein>
    <submittedName>
        <fullName evidence="2">Uncharacterized protein</fullName>
    </submittedName>
</protein>